<dbReference type="PRINTS" id="PR00038">
    <property type="entry name" value="HTHLUXR"/>
</dbReference>
<keyword evidence="3" id="KW-0804">Transcription</keyword>
<name>A0A0Q3VFS5_9BACI</name>
<dbReference type="PATRIC" id="fig|1637975.4.peg.763"/>
<dbReference type="RefSeq" id="WP_056682746.1">
    <property type="nucleotide sequence ID" value="NZ_CP041305.1"/>
</dbReference>
<evidence type="ECO:0000313" key="5">
    <source>
        <dbReference type="EMBL" id="KQL18091.1"/>
    </source>
</evidence>
<comment type="caution">
    <text evidence="5">The sequence shown here is derived from an EMBL/GenBank/DDBJ whole genome shotgun (WGS) entry which is preliminary data.</text>
</comment>
<sequence>MKPQSNAYEEIDFEQFIIFIKSHSKQIRENITIYINLDPAITEEERIKVGTLLDSFIHFLSHPDIEEISNHYKEHLDTWLQSQITILDTRIFHFFHLFFEKSILTLMANLKQHSRNIPILLFLLSIFSHLLYSYNKWMDSETESPVSRNAEENEELRRLYLLDQLNQILISTSGVNNLAHILKKCEDILHYRRCVFYAYIPWSNQFYGVIGSELTKVQSMRGQLNKQNTFFNTRGPIFLKNPHNFVSEEHIKLFNLSSVIFVPVFNQQQLLGWLTFDQLGEEFDCSKEELVLLEQAGKRIGLYLARNNDEVSRVAEIRLTERETMILDLLTEGYDNKKMGELLHLSEHTVRDYISSLMTKLNAKNRTQVVASAFRLGLIE</sequence>
<evidence type="ECO:0000259" key="4">
    <source>
        <dbReference type="PROSITE" id="PS50043"/>
    </source>
</evidence>
<dbReference type="Gene3D" id="3.30.450.40">
    <property type="match status" value="1"/>
</dbReference>
<dbReference type="SMART" id="SM00421">
    <property type="entry name" value="HTH_LUXR"/>
    <property type="match status" value="1"/>
</dbReference>
<evidence type="ECO:0000313" key="6">
    <source>
        <dbReference type="Proteomes" id="UP000050996"/>
    </source>
</evidence>
<evidence type="ECO:0000256" key="2">
    <source>
        <dbReference type="ARBA" id="ARBA00023125"/>
    </source>
</evidence>
<dbReference type="STRING" id="1637975.AN957_05325"/>
<dbReference type="PANTHER" id="PTHR44688">
    <property type="entry name" value="DNA-BINDING TRANSCRIPTIONAL ACTIVATOR DEVR_DOSR"/>
    <property type="match status" value="1"/>
</dbReference>
<dbReference type="EMBL" id="LJIX01000006">
    <property type="protein sequence ID" value="KQL18091.1"/>
    <property type="molecule type" value="Genomic_DNA"/>
</dbReference>
<keyword evidence="6" id="KW-1185">Reference proteome</keyword>
<keyword evidence="2" id="KW-0238">DNA-binding</keyword>
<dbReference type="Proteomes" id="UP000050996">
    <property type="component" value="Unassembled WGS sequence"/>
</dbReference>
<organism evidence="5 6">
    <name type="scientific">Cytobacillus solani</name>
    <dbReference type="NCBI Taxonomy" id="1637975"/>
    <lineage>
        <taxon>Bacteria</taxon>
        <taxon>Bacillati</taxon>
        <taxon>Bacillota</taxon>
        <taxon>Bacilli</taxon>
        <taxon>Bacillales</taxon>
        <taxon>Bacillaceae</taxon>
        <taxon>Cytobacillus</taxon>
    </lineage>
</organism>
<protein>
    <recommendedName>
        <fullName evidence="4">HTH luxR-type domain-containing protein</fullName>
    </recommendedName>
</protein>
<feature type="domain" description="HTH luxR-type" evidence="4">
    <location>
        <begin position="312"/>
        <end position="377"/>
    </location>
</feature>
<dbReference type="Pfam" id="PF00196">
    <property type="entry name" value="GerE"/>
    <property type="match status" value="1"/>
</dbReference>
<dbReference type="GO" id="GO:0045892">
    <property type="term" value="P:negative regulation of DNA-templated transcription"/>
    <property type="evidence" value="ECO:0007669"/>
    <property type="project" value="UniProtKB-ARBA"/>
</dbReference>
<dbReference type="SUPFAM" id="SSF46894">
    <property type="entry name" value="C-terminal effector domain of the bipartite response regulators"/>
    <property type="match status" value="1"/>
</dbReference>
<accession>A0A0Q3VFS5</accession>
<dbReference type="PANTHER" id="PTHR44688:SF16">
    <property type="entry name" value="DNA-BINDING TRANSCRIPTIONAL ACTIVATOR DEVR_DOSR"/>
    <property type="match status" value="1"/>
</dbReference>
<dbReference type="InterPro" id="IPR036388">
    <property type="entry name" value="WH-like_DNA-bd_sf"/>
</dbReference>
<reference evidence="5 6" key="1">
    <citation type="submission" date="2015-09" db="EMBL/GenBank/DDBJ databases">
        <title>Genome sequencing project for genomic taxonomy and phylogenomics of Bacillus-like bacteria.</title>
        <authorList>
            <person name="Liu B."/>
            <person name="Wang J."/>
            <person name="Zhu Y."/>
            <person name="Liu G."/>
            <person name="Chen Q."/>
            <person name="Chen Z."/>
            <person name="Lan J."/>
            <person name="Che J."/>
            <person name="Ge C."/>
            <person name="Shi H."/>
            <person name="Pan Z."/>
            <person name="Liu X."/>
        </authorList>
    </citation>
    <scope>NUCLEOTIDE SEQUENCE [LARGE SCALE GENOMIC DNA]</scope>
    <source>
        <strain evidence="5 6">FJAT-18043</strain>
    </source>
</reference>
<dbReference type="CDD" id="cd06170">
    <property type="entry name" value="LuxR_C_like"/>
    <property type="match status" value="1"/>
</dbReference>
<dbReference type="Gene3D" id="1.10.10.10">
    <property type="entry name" value="Winged helix-like DNA-binding domain superfamily/Winged helix DNA-binding domain"/>
    <property type="match status" value="1"/>
</dbReference>
<dbReference type="PROSITE" id="PS50043">
    <property type="entry name" value="HTH_LUXR_2"/>
    <property type="match status" value="1"/>
</dbReference>
<dbReference type="GO" id="GO:0003677">
    <property type="term" value="F:DNA binding"/>
    <property type="evidence" value="ECO:0007669"/>
    <property type="project" value="UniProtKB-KW"/>
</dbReference>
<evidence type="ECO:0000256" key="1">
    <source>
        <dbReference type="ARBA" id="ARBA00023015"/>
    </source>
</evidence>
<dbReference type="InterPro" id="IPR003018">
    <property type="entry name" value="GAF"/>
</dbReference>
<dbReference type="InterPro" id="IPR016032">
    <property type="entry name" value="Sig_transdc_resp-reg_C-effctor"/>
</dbReference>
<dbReference type="SUPFAM" id="SSF55781">
    <property type="entry name" value="GAF domain-like"/>
    <property type="match status" value="1"/>
</dbReference>
<dbReference type="InterPro" id="IPR000792">
    <property type="entry name" value="Tscrpt_reg_LuxR_C"/>
</dbReference>
<dbReference type="AlphaFoldDB" id="A0A0Q3VFS5"/>
<proteinExistence type="predicted"/>
<evidence type="ECO:0000256" key="3">
    <source>
        <dbReference type="ARBA" id="ARBA00023163"/>
    </source>
</evidence>
<dbReference type="InterPro" id="IPR029016">
    <property type="entry name" value="GAF-like_dom_sf"/>
</dbReference>
<gene>
    <name evidence="5" type="ORF">AN957_05325</name>
</gene>
<dbReference type="Pfam" id="PF01590">
    <property type="entry name" value="GAF"/>
    <property type="match status" value="1"/>
</dbReference>
<keyword evidence="1" id="KW-0805">Transcription regulation</keyword>